<dbReference type="Gene3D" id="3.40.525.10">
    <property type="entry name" value="CRAL-TRIO lipid binding domain"/>
    <property type="match status" value="1"/>
</dbReference>
<dbReference type="PANTHER" id="PTHR10174:SF234">
    <property type="entry name" value="SD01558P"/>
    <property type="match status" value="1"/>
</dbReference>
<dbReference type="Gene3D" id="1.10.8.20">
    <property type="entry name" value="N-terminal domain of phosphatidylinositol transfer protein sec14p"/>
    <property type="match status" value="1"/>
</dbReference>
<protein>
    <recommendedName>
        <fullName evidence="2">CRAL-TRIO domain-containing protein</fullName>
    </recommendedName>
</protein>
<evidence type="ECO:0000313" key="4">
    <source>
        <dbReference type="Proteomes" id="UP000095300"/>
    </source>
</evidence>
<evidence type="ECO:0000256" key="1">
    <source>
        <dbReference type="SAM" id="Phobius"/>
    </source>
</evidence>
<keyword evidence="1" id="KW-0812">Transmembrane</keyword>
<keyword evidence="1" id="KW-1133">Transmembrane helix</keyword>
<keyword evidence="1" id="KW-0472">Membrane</keyword>
<organism evidence="3 4">
    <name type="scientific">Stomoxys calcitrans</name>
    <name type="common">Stable fly</name>
    <name type="synonym">Conops calcitrans</name>
    <dbReference type="NCBI Taxonomy" id="35570"/>
    <lineage>
        <taxon>Eukaryota</taxon>
        <taxon>Metazoa</taxon>
        <taxon>Ecdysozoa</taxon>
        <taxon>Arthropoda</taxon>
        <taxon>Hexapoda</taxon>
        <taxon>Insecta</taxon>
        <taxon>Pterygota</taxon>
        <taxon>Neoptera</taxon>
        <taxon>Endopterygota</taxon>
        <taxon>Diptera</taxon>
        <taxon>Brachycera</taxon>
        <taxon>Muscomorpha</taxon>
        <taxon>Muscoidea</taxon>
        <taxon>Muscidae</taxon>
        <taxon>Stomoxys</taxon>
    </lineage>
</organism>
<dbReference type="EnsemblMetazoa" id="SCAU009602-RA">
    <property type="protein sequence ID" value="SCAU009602-PA"/>
    <property type="gene ID" value="SCAU009602"/>
</dbReference>
<feature type="transmembrane region" description="Helical" evidence="1">
    <location>
        <begin position="180"/>
        <end position="202"/>
    </location>
</feature>
<gene>
    <name evidence="3" type="primary">106092719</name>
</gene>
<dbReference type="STRING" id="35570.A0A1I8PN89"/>
<dbReference type="Pfam" id="PF00650">
    <property type="entry name" value="CRAL_TRIO"/>
    <property type="match status" value="1"/>
</dbReference>
<dbReference type="PROSITE" id="PS50191">
    <property type="entry name" value="CRAL_TRIO"/>
    <property type="match status" value="1"/>
</dbReference>
<name>A0A1I8PN89_STOCA</name>
<dbReference type="GO" id="GO:0016020">
    <property type="term" value="C:membrane"/>
    <property type="evidence" value="ECO:0007669"/>
    <property type="project" value="TreeGrafter"/>
</dbReference>
<dbReference type="SUPFAM" id="SSF52087">
    <property type="entry name" value="CRAL/TRIO domain"/>
    <property type="match status" value="1"/>
</dbReference>
<dbReference type="Proteomes" id="UP000095300">
    <property type="component" value="Unassembled WGS sequence"/>
</dbReference>
<keyword evidence="4" id="KW-1185">Reference proteome</keyword>
<dbReference type="InterPro" id="IPR036273">
    <property type="entry name" value="CRAL/TRIO_N_dom_sf"/>
</dbReference>
<dbReference type="OrthoDB" id="1434354at2759"/>
<dbReference type="KEGG" id="scac:106092719"/>
<dbReference type="SUPFAM" id="SSF46938">
    <property type="entry name" value="CRAL/TRIO N-terminal domain"/>
    <property type="match status" value="1"/>
</dbReference>
<evidence type="ECO:0000259" key="2">
    <source>
        <dbReference type="PROSITE" id="PS50191"/>
    </source>
</evidence>
<evidence type="ECO:0000313" key="3">
    <source>
        <dbReference type="EnsemblMetazoa" id="SCAU009602-PA"/>
    </source>
</evidence>
<feature type="domain" description="CRAL-TRIO" evidence="2">
    <location>
        <begin position="78"/>
        <end position="241"/>
    </location>
</feature>
<proteinExistence type="predicted"/>
<accession>A0A1I8PN89</accession>
<sequence>MLNSILIFTTEQQQKINDLRCLVEDSPNLCVGTDDVFLAKFLSFKNWHLERAYVALHHYYDFKAENPDWVAHHPVEYFRDEFLEVAARFVMPKPDKEGRPILIIRMVDAFARYPNYLIDSAEMEDLIFESLLLLPQAQENGITVIFDMTGFNRNFLPYVAPRITRLVHQKEKVLPFPKRFVHFIVGGVFINAITTLVMPLILKEFKENTFNHDGKNFDKLRHMIGFENLPAEYGGPEYNQLDINLLWNHIEKHADYLFKLQSYHKKKIY</sequence>
<dbReference type="VEuPathDB" id="VectorBase:SCAU009602"/>
<dbReference type="CDD" id="cd00170">
    <property type="entry name" value="SEC14"/>
    <property type="match status" value="1"/>
</dbReference>
<dbReference type="PANTHER" id="PTHR10174">
    <property type="entry name" value="ALPHA-TOCOPHEROL TRANSFER PROTEIN-RELATED"/>
    <property type="match status" value="1"/>
</dbReference>
<dbReference type="AlphaFoldDB" id="A0A1I8PN89"/>
<reference evidence="3" key="1">
    <citation type="submission" date="2020-05" db="UniProtKB">
        <authorList>
            <consortium name="EnsemblMetazoa"/>
        </authorList>
    </citation>
    <scope>IDENTIFICATION</scope>
    <source>
        <strain evidence="3">USDA</strain>
    </source>
</reference>
<dbReference type="GO" id="GO:1902936">
    <property type="term" value="F:phosphatidylinositol bisphosphate binding"/>
    <property type="evidence" value="ECO:0007669"/>
    <property type="project" value="TreeGrafter"/>
</dbReference>
<dbReference type="InterPro" id="IPR036865">
    <property type="entry name" value="CRAL-TRIO_dom_sf"/>
</dbReference>
<dbReference type="PRINTS" id="PR00180">
    <property type="entry name" value="CRETINALDHBP"/>
</dbReference>
<dbReference type="InterPro" id="IPR001251">
    <property type="entry name" value="CRAL-TRIO_dom"/>
</dbReference>